<protein>
    <recommendedName>
        <fullName evidence="5">Kinesin motor domain-containing protein</fullName>
    </recommendedName>
</protein>
<dbReference type="SUPFAM" id="SSF52540">
    <property type="entry name" value="P-loop containing nucleoside triphosphate hydrolases"/>
    <property type="match status" value="1"/>
</dbReference>
<keyword evidence="2" id="KW-0067">ATP-binding</keyword>
<keyword evidence="4" id="KW-1185">Reference proteome</keyword>
<reference evidence="3 4" key="1">
    <citation type="journal article" date="2011" name="Science">
        <title>The ecoresponsive genome of Daphnia pulex.</title>
        <authorList>
            <person name="Colbourne J.K."/>
            <person name="Pfrender M.E."/>
            <person name="Gilbert D."/>
            <person name="Thomas W.K."/>
            <person name="Tucker A."/>
            <person name="Oakley T.H."/>
            <person name="Tokishita S."/>
            <person name="Aerts A."/>
            <person name="Arnold G.J."/>
            <person name="Basu M.K."/>
            <person name="Bauer D.J."/>
            <person name="Caceres C.E."/>
            <person name="Carmel L."/>
            <person name="Casola C."/>
            <person name="Choi J.H."/>
            <person name="Detter J.C."/>
            <person name="Dong Q."/>
            <person name="Dusheyko S."/>
            <person name="Eads B.D."/>
            <person name="Frohlich T."/>
            <person name="Geiler-Samerotte K.A."/>
            <person name="Gerlach D."/>
            <person name="Hatcher P."/>
            <person name="Jogdeo S."/>
            <person name="Krijgsveld J."/>
            <person name="Kriventseva E.V."/>
            <person name="Kultz D."/>
            <person name="Laforsch C."/>
            <person name="Lindquist E."/>
            <person name="Lopez J."/>
            <person name="Manak J.R."/>
            <person name="Muller J."/>
            <person name="Pangilinan J."/>
            <person name="Patwardhan R.P."/>
            <person name="Pitluck S."/>
            <person name="Pritham E.J."/>
            <person name="Rechtsteiner A."/>
            <person name="Rho M."/>
            <person name="Rogozin I.B."/>
            <person name="Sakarya O."/>
            <person name="Salamov A."/>
            <person name="Schaack S."/>
            <person name="Shapiro H."/>
            <person name="Shiga Y."/>
            <person name="Skalitzky C."/>
            <person name="Smith Z."/>
            <person name="Souvorov A."/>
            <person name="Sung W."/>
            <person name="Tang Z."/>
            <person name="Tsuchiya D."/>
            <person name="Tu H."/>
            <person name="Vos H."/>
            <person name="Wang M."/>
            <person name="Wolf Y.I."/>
            <person name="Yamagata H."/>
            <person name="Yamada T."/>
            <person name="Ye Y."/>
            <person name="Shaw J.R."/>
            <person name="Andrews J."/>
            <person name="Crease T.J."/>
            <person name="Tang H."/>
            <person name="Lucas S.M."/>
            <person name="Robertson H.M."/>
            <person name="Bork P."/>
            <person name="Koonin E.V."/>
            <person name="Zdobnov E.M."/>
            <person name="Grigoriev I.V."/>
            <person name="Lynch M."/>
            <person name="Boore J.L."/>
        </authorList>
    </citation>
    <scope>NUCLEOTIDE SEQUENCE [LARGE SCALE GENOMIC DNA]</scope>
</reference>
<keyword evidence="1" id="KW-0547">Nucleotide-binding</keyword>
<organism evidence="3 4">
    <name type="scientific">Daphnia pulex</name>
    <name type="common">Water flea</name>
    <dbReference type="NCBI Taxonomy" id="6669"/>
    <lineage>
        <taxon>Eukaryota</taxon>
        <taxon>Metazoa</taxon>
        <taxon>Ecdysozoa</taxon>
        <taxon>Arthropoda</taxon>
        <taxon>Crustacea</taxon>
        <taxon>Branchiopoda</taxon>
        <taxon>Diplostraca</taxon>
        <taxon>Cladocera</taxon>
        <taxon>Anomopoda</taxon>
        <taxon>Daphniidae</taxon>
        <taxon>Daphnia</taxon>
    </lineage>
</organism>
<name>E9GX56_DAPPU</name>
<dbReference type="InterPro" id="IPR027417">
    <property type="entry name" value="P-loop_NTPase"/>
</dbReference>
<dbReference type="OrthoDB" id="3176171at2759"/>
<dbReference type="KEGG" id="dpx:DAPPUDRAFT_249713"/>
<evidence type="ECO:0000313" key="4">
    <source>
        <dbReference type="Proteomes" id="UP000000305"/>
    </source>
</evidence>
<dbReference type="AlphaFoldDB" id="E9GX56"/>
<dbReference type="InterPro" id="IPR036961">
    <property type="entry name" value="Kinesin_motor_dom_sf"/>
</dbReference>
<dbReference type="InParanoid" id="E9GX56"/>
<dbReference type="Proteomes" id="UP000000305">
    <property type="component" value="Unassembled WGS sequence"/>
</dbReference>
<accession>E9GX56</accession>
<dbReference type="GO" id="GO:0005524">
    <property type="term" value="F:ATP binding"/>
    <property type="evidence" value="ECO:0007669"/>
    <property type="project" value="UniProtKB-KW"/>
</dbReference>
<dbReference type="HOGENOM" id="CLU_2851953_0_0_1"/>
<evidence type="ECO:0000256" key="2">
    <source>
        <dbReference type="ARBA" id="ARBA00022840"/>
    </source>
</evidence>
<proteinExistence type="predicted"/>
<sequence>MCSDYDTDDRDVRMRSPNPMRLMSDALMSDALMIACVSPASSNYKETLDTLRFAAVPGKLRTIQS</sequence>
<evidence type="ECO:0000256" key="1">
    <source>
        <dbReference type="ARBA" id="ARBA00022741"/>
    </source>
</evidence>
<dbReference type="Gene3D" id="3.40.850.10">
    <property type="entry name" value="Kinesin motor domain"/>
    <property type="match status" value="1"/>
</dbReference>
<dbReference type="EMBL" id="GL732572">
    <property type="protein sequence ID" value="EFX75815.1"/>
    <property type="molecule type" value="Genomic_DNA"/>
</dbReference>
<evidence type="ECO:0008006" key="5">
    <source>
        <dbReference type="Google" id="ProtNLM"/>
    </source>
</evidence>
<gene>
    <name evidence="3" type="ORF">DAPPUDRAFT_249713</name>
</gene>
<evidence type="ECO:0000313" key="3">
    <source>
        <dbReference type="EMBL" id="EFX75815.1"/>
    </source>
</evidence>